<comment type="caution">
    <text evidence="2">The sequence shown here is derived from an EMBL/GenBank/DDBJ whole genome shotgun (WGS) entry which is preliminary data.</text>
</comment>
<feature type="chain" id="PRO_5030942887" description="DUF1579 domain-containing protein" evidence="1">
    <location>
        <begin position="23"/>
        <end position="199"/>
    </location>
</feature>
<gene>
    <name evidence="2" type="ORF">GGR13_000097</name>
</gene>
<protein>
    <recommendedName>
        <fullName evidence="4">DUF1579 domain-containing protein</fullName>
    </recommendedName>
</protein>
<name>A0A7W9CF89_9CAUL</name>
<feature type="signal peptide" evidence="1">
    <location>
        <begin position="1"/>
        <end position="22"/>
    </location>
</feature>
<dbReference type="Proteomes" id="UP000545037">
    <property type="component" value="Unassembled WGS sequence"/>
</dbReference>
<evidence type="ECO:0000256" key="1">
    <source>
        <dbReference type="SAM" id="SignalP"/>
    </source>
</evidence>
<organism evidence="2 3">
    <name type="scientific">Brevundimonas variabilis</name>
    <dbReference type="NCBI Taxonomy" id="74312"/>
    <lineage>
        <taxon>Bacteria</taxon>
        <taxon>Pseudomonadati</taxon>
        <taxon>Pseudomonadota</taxon>
        <taxon>Alphaproteobacteria</taxon>
        <taxon>Caulobacterales</taxon>
        <taxon>Caulobacteraceae</taxon>
        <taxon>Brevundimonas</taxon>
    </lineage>
</organism>
<dbReference type="EMBL" id="JACHOR010000001">
    <property type="protein sequence ID" value="MBB5744525.1"/>
    <property type="molecule type" value="Genomic_DNA"/>
</dbReference>
<dbReference type="AlphaFoldDB" id="A0A7W9CF89"/>
<keyword evidence="1" id="KW-0732">Signal</keyword>
<evidence type="ECO:0000313" key="3">
    <source>
        <dbReference type="Proteomes" id="UP000545037"/>
    </source>
</evidence>
<reference evidence="2 3" key="1">
    <citation type="submission" date="2020-08" db="EMBL/GenBank/DDBJ databases">
        <title>Genomic Encyclopedia of Type Strains, Phase IV (KMG-IV): sequencing the most valuable type-strain genomes for metagenomic binning, comparative biology and taxonomic classification.</title>
        <authorList>
            <person name="Goeker M."/>
        </authorList>
    </citation>
    <scope>NUCLEOTIDE SEQUENCE [LARGE SCALE GENOMIC DNA]</scope>
    <source>
        <strain evidence="2 3">DSM 4737</strain>
    </source>
</reference>
<proteinExistence type="predicted"/>
<sequence length="199" mass="21474">MIFRALTCLAVLAVLGTGQAHASPASASNARVEAQADTPSPTDLRLSLVGRWSGALGYRDYQSNRLFEIPVTTTIEALPDGLTLIRRSLFDDGPDKPVWITTVSLDDRAAATVTSAAFRAGRPVEPLVETMSVHDVRDGTHWTVVYRTVGIDGDAPADIRVTETLDGLTLTSVKDVRPVGADDAAWAFRNQTRLTRVTE</sequence>
<evidence type="ECO:0000313" key="2">
    <source>
        <dbReference type="EMBL" id="MBB5744525.1"/>
    </source>
</evidence>
<accession>A0A7W9CF89</accession>
<dbReference type="RefSeq" id="WP_183211508.1">
    <property type="nucleotide sequence ID" value="NZ_JACHOR010000001.1"/>
</dbReference>
<evidence type="ECO:0008006" key="4">
    <source>
        <dbReference type="Google" id="ProtNLM"/>
    </source>
</evidence>
<keyword evidence="3" id="KW-1185">Reference proteome</keyword>